<dbReference type="GO" id="GO:0006508">
    <property type="term" value="P:proteolysis"/>
    <property type="evidence" value="ECO:0007669"/>
    <property type="project" value="UniProtKB-KW"/>
</dbReference>
<gene>
    <name evidence="7" type="ORF">LTR78_002217</name>
</gene>
<dbReference type="InterPro" id="IPR003653">
    <property type="entry name" value="Peptidase_C48_C"/>
</dbReference>
<feature type="region of interest" description="Disordered" evidence="5">
    <location>
        <begin position="199"/>
        <end position="356"/>
    </location>
</feature>
<evidence type="ECO:0000256" key="5">
    <source>
        <dbReference type="SAM" id="MobiDB-lite"/>
    </source>
</evidence>
<dbReference type="PANTHER" id="PTHR12606:SF141">
    <property type="entry name" value="GH15225P-RELATED"/>
    <property type="match status" value="1"/>
</dbReference>
<dbReference type="PROSITE" id="PS50600">
    <property type="entry name" value="ULP_PROTEASE"/>
    <property type="match status" value="1"/>
</dbReference>
<dbReference type="AlphaFoldDB" id="A0AAE1C4T6"/>
<comment type="similarity">
    <text evidence="1">Belongs to the peptidase C48 family.</text>
</comment>
<protein>
    <recommendedName>
        <fullName evidence="6">Ubiquitin-like protease family profile domain-containing protein</fullName>
    </recommendedName>
</protein>
<organism evidence="7 8">
    <name type="scientific">Recurvomyces mirabilis</name>
    <dbReference type="NCBI Taxonomy" id="574656"/>
    <lineage>
        <taxon>Eukaryota</taxon>
        <taxon>Fungi</taxon>
        <taxon>Dikarya</taxon>
        <taxon>Ascomycota</taxon>
        <taxon>Pezizomycotina</taxon>
        <taxon>Dothideomycetes</taxon>
        <taxon>Dothideomycetidae</taxon>
        <taxon>Mycosphaerellales</taxon>
        <taxon>Teratosphaeriaceae</taxon>
        <taxon>Recurvomyces</taxon>
    </lineage>
</organism>
<evidence type="ECO:0000256" key="1">
    <source>
        <dbReference type="ARBA" id="ARBA00005234"/>
    </source>
</evidence>
<keyword evidence="8" id="KW-1185">Reference proteome</keyword>
<keyword evidence="3" id="KW-0378">Hydrolase</keyword>
<evidence type="ECO:0000259" key="6">
    <source>
        <dbReference type="PROSITE" id="PS50600"/>
    </source>
</evidence>
<sequence length="710" mass="78697">MDYSDMDIDGDAYKAYVAGANAPLPKPQPGPRSRMATPVIKPVVLPGGRILDPRVLALLKPNVISPSRPMSLRLTVRKVYSPLFRPSHVVEKEESPKMPSSLRKRSYAEYDDEDNTPASMPEEISIDNARSIPGMAFDIYTRAHNIFTAMYKWFTIFRGDPQSYSITVDAVETSPGSSKRRAVQAGAGVNITEFINTHEVPGNYPALSSAKPSMIITPPSSRPTSSDGKEPACEQKPSQQKQTSTPPPQEQQQPQASTSPTQVSTGPAQATKNDAEPAPFREKKPLLARMFPDDPYYADDGQQRARRLTKLIKERKQAEAERAAQEAKESPAPYVTSRQRNLMKKQKAAERKDGDIDRLIGKAKDVAITSPDAGSFLEMRRIARAKRDAELKEKAAREEAERKQKAAREKAEQKEKAAREEAELEAEWALKMVELEQNAAHTVAAMNEKWDQHQAEEKAKAAIIKPLTEEWAACLETEMKFKSMEHVITQSPDGADLTRKDFGTLLAEVKSDSTDAWLNDEIVNAWLSLIVTRKHEKTGYVKSAKAVPNFVAYNSAWLTTVKAKGMEGIAGWSRRKGIKGEKLLKAEKIFFPINTGAHWMMLVISPQDKKLDFLDSLDTGLSSNRTTFMHKARAWLAMELGKAYKAEEWKETGAVSSQQTNGNDCGAFACFNALASASGKEYSEVLAKDMQNGRRVMGAALIGFKGAFDV</sequence>
<feature type="compositionally biased region" description="Low complexity" evidence="5">
    <location>
        <begin position="235"/>
        <end position="265"/>
    </location>
</feature>
<dbReference type="SUPFAM" id="SSF54001">
    <property type="entry name" value="Cysteine proteinases"/>
    <property type="match status" value="1"/>
</dbReference>
<reference evidence="7" key="1">
    <citation type="submission" date="2023-07" db="EMBL/GenBank/DDBJ databases">
        <title>Black Yeasts Isolated from many extreme environments.</title>
        <authorList>
            <person name="Coleine C."/>
            <person name="Stajich J.E."/>
            <person name="Selbmann L."/>
        </authorList>
    </citation>
    <scope>NUCLEOTIDE SEQUENCE</scope>
    <source>
        <strain evidence="7">CCFEE 5485</strain>
    </source>
</reference>
<dbReference type="PANTHER" id="PTHR12606">
    <property type="entry name" value="SENTRIN/SUMO-SPECIFIC PROTEASE"/>
    <property type="match status" value="1"/>
</dbReference>
<proteinExistence type="inferred from homology"/>
<feature type="compositionally biased region" description="Basic and acidic residues" evidence="5">
    <location>
        <begin position="347"/>
        <end position="356"/>
    </location>
</feature>
<evidence type="ECO:0000256" key="3">
    <source>
        <dbReference type="ARBA" id="ARBA00022801"/>
    </source>
</evidence>
<evidence type="ECO:0000256" key="4">
    <source>
        <dbReference type="ARBA" id="ARBA00022807"/>
    </source>
</evidence>
<feature type="region of interest" description="Disordered" evidence="5">
    <location>
        <begin position="393"/>
        <end position="419"/>
    </location>
</feature>
<dbReference type="GO" id="GO:0005634">
    <property type="term" value="C:nucleus"/>
    <property type="evidence" value="ECO:0007669"/>
    <property type="project" value="TreeGrafter"/>
</dbReference>
<evidence type="ECO:0000313" key="8">
    <source>
        <dbReference type="Proteomes" id="UP001274830"/>
    </source>
</evidence>
<accession>A0AAE1C4T6</accession>
<dbReference type="EMBL" id="JAUTXT010000005">
    <property type="protein sequence ID" value="KAK3678122.1"/>
    <property type="molecule type" value="Genomic_DNA"/>
</dbReference>
<dbReference type="Pfam" id="PF02902">
    <property type="entry name" value="Peptidase_C48"/>
    <property type="match status" value="1"/>
</dbReference>
<evidence type="ECO:0000256" key="2">
    <source>
        <dbReference type="ARBA" id="ARBA00022670"/>
    </source>
</evidence>
<feature type="region of interest" description="Disordered" evidence="5">
    <location>
        <begin position="91"/>
        <end position="124"/>
    </location>
</feature>
<feature type="domain" description="Ubiquitin-like protease family profile" evidence="6">
    <location>
        <begin position="495"/>
        <end position="676"/>
    </location>
</feature>
<keyword evidence="2" id="KW-0645">Protease</keyword>
<dbReference type="Proteomes" id="UP001274830">
    <property type="component" value="Unassembled WGS sequence"/>
</dbReference>
<name>A0AAE1C4T6_9PEZI</name>
<comment type="caution">
    <text evidence="7">The sequence shown here is derived from an EMBL/GenBank/DDBJ whole genome shotgun (WGS) entry which is preliminary data.</text>
</comment>
<feature type="compositionally biased region" description="Basic and acidic residues" evidence="5">
    <location>
        <begin position="311"/>
        <end position="329"/>
    </location>
</feature>
<feature type="compositionally biased region" description="Low complexity" evidence="5">
    <location>
        <begin position="212"/>
        <end position="226"/>
    </location>
</feature>
<dbReference type="InterPro" id="IPR038765">
    <property type="entry name" value="Papain-like_cys_pep_sf"/>
</dbReference>
<keyword evidence="4" id="KW-0788">Thiol protease</keyword>
<evidence type="ECO:0000313" key="7">
    <source>
        <dbReference type="EMBL" id="KAK3678122.1"/>
    </source>
</evidence>
<dbReference type="GO" id="GO:0016929">
    <property type="term" value="F:deSUMOylase activity"/>
    <property type="evidence" value="ECO:0007669"/>
    <property type="project" value="TreeGrafter"/>
</dbReference>
<feature type="compositionally biased region" description="Basic and acidic residues" evidence="5">
    <location>
        <begin position="273"/>
        <end position="285"/>
    </location>
</feature>
<dbReference type="GO" id="GO:0016926">
    <property type="term" value="P:protein desumoylation"/>
    <property type="evidence" value="ECO:0007669"/>
    <property type="project" value="TreeGrafter"/>
</dbReference>
<dbReference type="Gene3D" id="3.40.395.10">
    <property type="entry name" value="Adenoviral Proteinase, Chain A"/>
    <property type="match status" value="1"/>
</dbReference>